<keyword evidence="3" id="KW-1185">Reference proteome</keyword>
<reference evidence="2" key="1">
    <citation type="journal article" date="2022" name="bioRxiv">
        <title>Sequencing and chromosome-scale assembly of the giantPleurodeles waltlgenome.</title>
        <authorList>
            <person name="Brown T."/>
            <person name="Elewa A."/>
            <person name="Iarovenko S."/>
            <person name="Subramanian E."/>
            <person name="Araus A.J."/>
            <person name="Petzold A."/>
            <person name="Susuki M."/>
            <person name="Suzuki K.-i.T."/>
            <person name="Hayashi T."/>
            <person name="Toyoda A."/>
            <person name="Oliveira C."/>
            <person name="Osipova E."/>
            <person name="Leigh N.D."/>
            <person name="Simon A."/>
            <person name="Yun M.H."/>
        </authorList>
    </citation>
    <scope>NUCLEOTIDE SEQUENCE</scope>
    <source>
        <strain evidence="2">20211129_DDA</strain>
        <tissue evidence="2">Liver</tissue>
    </source>
</reference>
<dbReference type="Proteomes" id="UP001066276">
    <property type="component" value="Chromosome 5"/>
</dbReference>
<name>A0AAV7R708_PLEWA</name>
<proteinExistence type="predicted"/>
<sequence>MGARVLAYRDVLFTDTGQEHQGPHDGRSCPRIQRRAVHWHRTRAPGTSRWALVSSHTETCCSLAQDKSTRDLTMGARVLAYRDVLFTGTGHEHQGPHDGRSCPRIQRRAVHWHKTRAPGTSRWALVSSHTETCCSLAQDMSTRDLTMGARVLAYRDVLFTDTRQEHQGPHDGRSCPRIQRRAVH</sequence>
<dbReference type="AlphaFoldDB" id="A0AAV7R708"/>
<evidence type="ECO:0000256" key="1">
    <source>
        <dbReference type="SAM" id="MobiDB-lite"/>
    </source>
</evidence>
<evidence type="ECO:0000313" key="3">
    <source>
        <dbReference type="Proteomes" id="UP001066276"/>
    </source>
</evidence>
<accession>A0AAV7R708</accession>
<evidence type="ECO:0000313" key="2">
    <source>
        <dbReference type="EMBL" id="KAJ1147652.1"/>
    </source>
</evidence>
<organism evidence="2 3">
    <name type="scientific">Pleurodeles waltl</name>
    <name type="common">Iberian ribbed newt</name>
    <dbReference type="NCBI Taxonomy" id="8319"/>
    <lineage>
        <taxon>Eukaryota</taxon>
        <taxon>Metazoa</taxon>
        <taxon>Chordata</taxon>
        <taxon>Craniata</taxon>
        <taxon>Vertebrata</taxon>
        <taxon>Euteleostomi</taxon>
        <taxon>Amphibia</taxon>
        <taxon>Batrachia</taxon>
        <taxon>Caudata</taxon>
        <taxon>Salamandroidea</taxon>
        <taxon>Salamandridae</taxon>
        <taxon>Pleurodelinae</taxon>
        <taxon>Pleurodeles</taxon>
    </lineage>
</organism>
<feature type="compositionally biased region" description="Basic and acidic residues" evidence="1">
    <location>
        <begin position="163"/>
        <end position="174"/>
    </location>
</feature>
<dbReference type="EMBL" id="JANPWB010000009">
    <property type="protein sequence ID" value="KAJ1147652.1"/>
    <property type="molecule type" value="Genomic_DNA"/>
</dbReference>
<comment type="caution">
    <text evidence="2">The sequence shown here is derived from an EMBL/GenBank/DDBJ whole genome shotgun (WGS) entry which is preliminary data.</text>
</comment>
<feature type="region of interest" description="Disordered" evidence="1">
    <location>
        <begin position="163"/>
        <end position="184"/>
    </location>
</feature>
<gene>
    <name evidence="2" type="ORF">NDU88_000512</name>
</gene>
<protein>
    <submittedName>
        <fullName evidence="2">Uncharacterized protein</fullName>
    </submittedName>
</protein>